<evidence type="ECO:0000256" key="3">
    <source>
        <dbReference type="SAM" id="SignalP"/>
    </source>
</evidence>
<protein>
    <submittedName>
        <fullName evidence="4">Uncharacterized protein</fullName>
    </submittedName>
</protein>
<feature type="transmembrane region" description="Helical" evidence="2">
    <location>
        <begin position="175"/>
        <end position="195"/>
    </location>
</feature>
<keyword evidence="3" id="KW-0732">Signal</keyword>
<keyword evidence="2" id="KW-1133">Transmembrane helix</keyword>
<feature type="signal peptide" evidence="3">
    <location>
        <begin position="1"/>
        <end position="32"/>
    </location>
</feature>
<keyword evidence="5" id="KW-1185">Reference proteome</keyword>
<evidence type="ECO:0000313" key="5">
    <source>
        <dbReference type="Proteomes" id="UP000005408"/>
    </source>
</evidence>
<proteinExistence type="predicted"/>
<dbReference type="Proteomes" id="UP000005408">
    <property type="component" value="Unassembled WGS sequence"/>
</dbReference>
<reference evidence="4" key="1">
    <citation type="submission" date="2022-08" db="UniProtKB">
        <authorList>
            <consortium name="EnsemblMetazoa"/>
        </authorList>
    </citation>
    <scope>IDENTIFICATION</scope>
    <source>
        <strain evidence="4">05x7-T-G4-1.051#20</strain>
    </source>
</reference>
<dbReference type="AlphaFoldDB" id="A0A8W8KEI9"/>
<organism evidence="4 5">
    <name type="scientific">Magallana gigas</name>
    <name type="common">Pacific oyster</name>
    <name type="synonym">Crassostrea gigas</name>
    <dbReference type="NCBI Taxonomy" id="29159"/>
    <lineage>
        <taxon>Eukaryota</taxon>
        <taxon>Metazoa</taxon>
        <taxon>Spiralia</taxon>
        <taxon>Lophotrochozoa</taxon>
        <taxon>Mollusca</taxon>
        <taxon>Bivalvia</taxon>
        <taxon>Autobranchia</taxon>
        <taxon>Pteriomorphia</taxon>
        <taxon>Ostreida</taxon>
        <taxon>Ostreoidea</taxon>
        <taxon>Ostreidae</taxon>
        <taxon>Magallana</taxon>
    </lineage>
</organism>
<accession>A0A8W8KEI9</accession>
<feature type="region of interest" description="Disordered" evidence="1">
    <location>
        <begin position="232"/>
        <end position="364"/>
    </location>
</feature>
<evidence type="ECO:0000313" key="4">
    <source>
        <dbReference type="EnsemblMetazoa" id="G23268.1:cds"/>
    </source>
</evidence>
<feature type="compositionally biased region" description="Polar residues" evidence="1">
    <location>
        <begin position="141"/>
        <end position="164"/>
    </location>
</feature>
<dbReference type="EnsemblMetazoa" id="G23268.1">
    <property type="protein sequence ID" value="G23268.1:cds"/>
    <property type="gene ID" value="G23268"/>
</dbReference>
<feature type="chain" id="PRO_5036503478" evidence="3">
    <location>
        <begin position="33"/>
        <end position="793"/>
    </location>
</feature>
<feature type="compositionally biased region" description="Basic and acidic residues" evidence="1">
    <location>
        <begin position="282"/>
        <end position="313"/>
    </location>
</feature>
<evidence type="ECO:0000256" key="2">
    <source>
        <dbReference type="SAM" id="Phobius"/>
    </source>
</evidence>
<feature type="compositionally biased region" description="Basic and acidic residues" evidence="1">
    <location>
        <begin position="345"/>
        <end position="364"/>
    </location>
</feature>
<feature type="region of interest" description="Disordered" evidence="1">
    <location>
        <begin position="141"/>
        <end position="165"/>
    </location>
</feature>
<keyword evidence="2" id="KW-0472">Membrane</keyword>
<keyword evidence="2" id="KW-0812">Transmembrane</keyword>
<evidence type="ECO:0000256" key="1">
    <source>
        <dbReference type="SAM" id="MobiDB-lite"/>
    </source>
</evidence>
<sequence length="793" mass="89793">MAASAEARSVYERMKIWLIIFLVLMVSHRVQSQSRPVVNTTCLELAKPSNQQLRLSCSNPSYYHCLLDESYTQEYEACRDWKWIPEGKCAYFNTYGRGNIDERNCVLKPNLTCSHGTVQFSSVNNTKYTACYVKKEISTSLPVTTSPTGTQSDGENATAVSTSSNKKHEMSGHPLPIILGIFVPLVSLIVIYFIFMHLKYVPLYRKVLKKILSGSAYPEENDIVMNEDTVEQEPFLRKETKDSSESPPTIKHEDENITGARRSAYPKESDIVMNEDTAEQETFLRNETKDSSESPPTIKHEDENITGARKSDNSDANDPADMNESDNLSEHFHDALSSPTNIKPKKSEVSTEEHQKGDNDGLRTIEVDSNTCKSAEVDISKDLMEGVSTAEKSDNKEGDTQELTDVFDDTAESLQRIAHPTDEQDVELCLELYKLLDTEGRKLMQEVMAATITRETGKLVKTLIDQEKSKLKAMLPEESHRILESKTEHDTSIHVSYGLHRIILDEEKSPKLGWGNPVRETDTGIGDDVERLYRIQTIVQGISNPVTLSVESYIRLLDIMLKALIRLDHDVLTVSNRVLSQLRLVVNTTCLKLAKPSNQQLRLSCRQYDYHCLLDETFTKEFEVCREWRWIFEGKCAYFNTYGRGNIDERNCIPKNNLTCSQGTVQFSSATNTKYTACYAKKEISTSLPSTTRVPSQSRLLVKTTCLELAKPSNQQLRLSCSNPNDYHCLLDESYTQEYEACRDWKWIPTGKCAFFNTYGEGNVDERNCIPKNNLTCSHGTVQFSSATNTKCE</sequence>
<feature type="compositionally biased region" description="Basic and acidic residues" evidence="1">
    <location>
        <begin position="234"/>
        <end position="255"/>
    </location>
</feature>
<name>A0A8W8KEI9_MAGGI</name>